<proteinExistence type="predicted"/>
<protein>
    <submittedName>
        <fullName evidence="2">Uncharacterized protein</fullName>
    </submittedName>
</protein>
<keyword evidence="3" id="KW-1185">Reference proteome</keyword>
<keyword evidence="1" id="KW-0812">Transmembrane</keyword>
<dbReference type="Proteomes" id="UP001597520">
    <property type="component" value="Unassembled WGS sequence"/>
</dbReference>
<evidence type="ECO:0000313" key="2">
    <source>
        <dbReference type="EMBL" id="MFD2704674.1"/>
    </source>
</evidence>
<gene>
    <name evidence="2" type="ORF">ACFSUB_04290</name>
</gene>
<keyword evidence="1" id="KW-1133">Transmembrane helix</keyword>
<keyword evidence="1" id="KW-0472">Membrane</keyword>
<evidence type="ECO:0000256" key="1">
    <source>
        <dbReference type="SAM" id="Phobius"/>
    </source>
</evidence>
<feature type="transmembrane region" description="Helical" evidence="1">
    <location>
        <begin position="7"/>
        <end position="26"/>
    </location>
</feature>
<feature type="transmembrane region" description="Helical" evidence="1">
    <location>
        <begin position="32"/>
        <end position="51"/>
    </location>
</feature>
<name>A0ABW5SZG7_9BACI</name>
<accession>A0ABW5SZG7</accession>
<evidence type="ECO:0000313" key="3">
    <source>
        <dbReference type="Proteomes" id="UP001597520"/>
    </source>
</evidence>
<comment type="caution">
    <text evidence="2">The sequence shown here is derived from an EMBL/GenBank/DDBJ whole genome shotgun (WGS) entry which is preliminary data.</text>
</comment>
<dbReference type="RefSeq" id="WP_380711951.1">
    <property type="nucleotide sequence ID" value="NZ_JBHUML010000002.1"/>
</dbReference>
<organism evidence="2 3">
    <name type="scientific">Salibacterium lacus</name>
    <dbReference type="NCBI Taxonomy" id="1898109"/>
    <lineage>
        <taxon>Bacteria</taxon>
        <taxon>Bacillati</taxon>
        <taxon>Bacillota</taxon>
        <taxon>Bacilli</taxon>
        <taxon>Bacillales</taxon>
        <taxon>Bacillaceae</taxon>
    </lineage>
</organism>
<dbReference type="EMBL" id="JBHUML010000002">
    <property type="protein sequence ID" value="MFD2704674.1"/>
    <property type="molecule type" value="Genomic_DNA"/>
</dbReference>
<sequence length="53" mass="5470">MGLLIGIPVMIILDVVAIFTMFYAGIDVTPLLAMLTGIICGFIGGMIAIAVDA</sequence>
<reference evidence="3" key="1">
    <citation type="journal article" date="2019" name="Int. J. Syst. Evol. Microbiol.">
        <title>The Global Catalogue of Microorganisms (GCM) 10K type strain sequencing project: providing services to taxonomists for standard genome sequencing and annotation.</title>
        <authorList>
            <consortium name="The Broad Institute Genomics Platform"/>
            <consortium name="The Broad Institute Genome Sequencing Center for Infectious Disease"/>
            <person name="Wu L."/>
            <person name="Ma J."/>
        </authorList>
    </citation>
    <scope>NUCLEOTIDE SEQUENCE [LARGE SCALE GENOMIC DNA]</scope>
    <source>
        <strain evidence="3">KCTC 33792</strain>
    </source>
</reference>